<sequence>MEEIQKYLHDESGKRKIFMPNEIFEDFKNNISKRPQRAFAYAYYYLITYLYRYCLWNPELTQSKLKEILGYAGNNKAVNYLIKQNGVLEELNYIKTTKDIPLDWEFTDDDDREYIEFSTVSDFEENILQTLKYPKNFKIREPYKAFWRSEEDEHYGTFYDVSYTHQIPFRVFEFCMTNEDIGVMGFYLYAYIKSKNQIFENGYDVSFENLADEVGFSFSATEKYLNILRRYRMVVGIVNMEFGAYVRGLPKEERWANTYFVNEPYQFSVEPMPYKKAKMISMDTYYQKKEHKEQIAEEIDDLFSD</sequence>
<keyword evidence="2" id="KW-1185">Reference proteome</keyword>
<gene>
    <name evidence="1" type="ORF">ACFSUB_00490</name>
</gene>
<organism evidence="1 2">
    <name type="scientific">Salibacterium lacus</name>
    <dbReference type="NCBI Taxonomy" id="1898109"/>
    <lineage>
        <taxon>Bacteria</taxon>
        <taxon>Bacillati</taxon>
        <taxon>Bacillota</taxon>
        <taxon>Bacilli</taxon>
        <taxon>Bacillales</taxon>
        <taxon>Bacillaceae</taxon>
    </lineage>
</organism>
<dbReference type="EMBL" id="JBHUML010000002">
    <property type="protein sequence ID" value="MFD2703928.1"/>
    <property type="molecule type" value="Genomic_DNA"/>
</dbReference>
<dbReference type="RefSeq" id="WP_380711234.1">
    <property type="nucleotide sequence ID" value="NZ_JBHUML010000002.1"/>
</dbReference>
<evidence type="ECO:0000313" key="2">
    <source>
        <dbReference type="Proteomes" id="UP001597520"/>
    </source>
</evidence>
<reference evidence="2" key="1">
    <citation type="journal article" date="2019" name="Int. J. Syst. Evol. Microbiol.">
        <title>The Global Catalogue of Microorganisms (GCM) 10K type strain sequencing project: providing services to taxonomists for standard genome sequencing and annotation.</title>
        <authorList>
            <consortium name="The Broad Institute Genomics Platform"/>
            <consortium name="The Broad Institute Genome Sequencing Center for Infectious Disease"/>
            <person name="Wu L."/>
            <person name="Ma J."/>
        </authorList>
    </citation>
    <scope>NUCLEOTIDE SEQUENCE [LARGE SCALE GENOMIC DNA]</scope>
    <source>
        <strain evidence="2">KCTC 33792</strain>
    </source>
</reference>
<accession>A0ABW5SX97</accession>
<evidence type="ECO:0000313" key="1">
    <source>
        <dbReference type="EMBL" id="MFD2703928.1"/>
    </source>
</evidence>
<proteinExistence type="predicted"/>
<protein>
    <submittedName>
        <fullName evidence="1">Uncharacterized protein</fullName>
    </submittedName>
</protein>
<name>A0ABW5SX97_9BACI</name>
<comment type="caution">
    <text evidence="1">The sequence shown here is derived from an EMBL/GenBank/DDBJ whole genome shotgun (WGS) entry which is preliminary data.</text>
</comment>
<dbReference type="Proteomes" id="UP001597520">
    <property type="component" value="Unassembled WGS sequence"/>
</dbReference>